<evidence type="ECO:0000313" key="2">
    <source>
        <dbReference type="Proteomes" id="UP000272015"/>
    </source>
</evidence>
<dbReference type="RefSeq" id="WP_119971549.1">
    <property type="nucleotide sequence ID" value="NZ_JBHSQA010000030.1"/>
</dbReference>
<protein>
    <submittedName>
        <fullName evidence="1">Uncharacterized protein</fullName>
    </submittedName>
</protein>
<sequence>MDAFGTDNQDITVDGRERWFRRFAELVEQSAEFGSIRSWSVVAGLAQNTVSGYQTPDRKIPVRMLIAVNDSLDYSVDDQLADLTGRPVQSFGAGGNVQAADARGAGRRGPSVGDLTRAVLESCARETRVGLQGPSPYGRWRSRLFDIPLGWALPHVGYHAVEFMRWYGPARGKAEDRYPSKQWWAEAAEPGYAINSLKPLVASYWFRDGKPDNFAGTDEDWIEHRLERLELVARLGPLYAPARVSPYGSFGNFTSLLRHLDKATHRHIFTQQPYASTPDLALSAACADPAVRTIIVAGHASVRPIPIAIRLGEALGWEVVDFRTMEAVLTGQRPNVSAHATASATAAPGVRFWNQVKAESASRRDMLVVTVNLQYLLIGAAGRLKFRDDVIDMLNDPSVAIVFLDADTDIRSGATSANLWEDRRQAMSSKYVEPAVDTKSQAAALSRIVQDAADRFPKALVATVLPTYLYWGDAYVDPLDDTKHDDDLRQYLWHPSVGDVDVRVAYELARALVEGKPVGSAPTGSDADTTDFRSFLPDSVIYRYRARLREMTGGTHWNRGREKHGWLPPTGWNGVFTNPPDKWMRGIHQVPSLTALVNERSSWLTGGLRADESAD</sequence>
<gene>
    <name evidence="1" type="ORF">D6T64_03285</name>
</gene>
<comment type="caution">
    <text evidence="1">The sequence shown here is derived from an EMBL/GenBank/DDBJ whole genome shotgun (WGS) entry which is preliminary data.</text>
</comment>
<dbReference type="AlphaFoldDB" id="A0A3A5MSE5"/>
<dbReference type="Proteomes" id="UP000272015">
    <property type="component" value="Unassembled WGS sequence"/>
</dbReference>
<evidence type="ECO:0000313" key="1">
    <source>
        <dbReference type="EMBL" id="RJT90769.1"/>
    </source>
</evidence>
<reference evidence="1 2" key="1">
    <citation type="submission" date="2018-09" db="EMBL/GenBank/DDBJ databases">
        <title>Novel species of Cryobacterium.</title>
        <authorList>
            <person name="Liu Q."/>
            <person name="Xin Y.-H."/>
        </authorList>
    </citation>
    <scope>NUCLEOTIDE SEQUENCE [LARGE SCALE GENOMIC DNA]</scope>
    <source>
        <strain evidence="1 2">Hh39</strain>
    </source>
</reference>
<proteinExistence type="predicted"/>
<keyword evidence="2" id="KW-1185">Reference proteome</keyword>
<dbReference type="EMBL" id="QZVS01000056">
    <property type="protein sequence ID" value="RJT90769.1"/>
    <property type="molecule type" value="Genomic_DNA"/>
</dbReference>
<dbReference type="OrthoDB" id="10019715at2"/>
<organism evidence="1 2">
    <name type="scientific">Cryobacterium melibiosiphilum</name>
    <dbReference type="NCBI Taxonomy" id="995039"/>
    <lineage>
        <taxon>Bacteria</taxon>
        <taxon>Bacillati</taxon>
        <taxon>Actinomycetota</taxon>
        <taxon>Actinomycetes</taxon>
        <taxon>Micrococcales</taxon>
        <taxon>Microbacteriaceae</taxon>
        <taxon>Cryobacterium</taxon>
    </lineage>
</organism>
<name>A0A3A5MSE5_9MICO</name>
<accession>A0A3A5MSE5</accession>